<reference evidence="3" key="1">
    <citation type="thesis" date="2020" institute="ProQuest LLC" country="789 East Eisenhower Parkway, Ann Arbor, MI, USA">
        <title>Comparative Genomics and Chromosome Evolution.</title>
        <authorList>
            <person name="Mudd A.B."/>
        </authorList>
    </citation>
    <scope>NUCLEOTIDE SEQUENCE</scope>
    <source>
        <strain evidence="3">1538</strain>
        <tissue evidence="3">Blood</tissue>
    </source>
</reference>
<dbReference type="InterPro" id="IPR027417">
    <property type="entry name" value="P-loop_NTPase"/>
</dbReference>
<dbReference type="Proteomes" id="UP001181693">
    <property type="component" value="Unassembled WGS sequence"/>
</dbReference>
<dbReference type="SUPFAM" id="SSF52540">
    <property type="entry name" value="P-loop containing nucleoside triphosphate hydrolases"/>
    <property type="match status" value="1"/>
</dbReference>
<dbReference type="GO" id="GO:0006790">
    <property type="term" value="P:sulfur compound metabolic process"/>
    <property type="evidence" value="ECO:0007669"/>
    <property type="project" value="TreeGrafter"/>
</dbReference>
<evidence type="ECO:0000313" key="4">
    <source>
        <dbReference type="Proteomes" id="UP001181693"/>
    </source>
</evidence>
<gene>
    <name evidence="3" type="ORF">GDO54_017186</name>
</gene>
<dbReference type="GO" id="GO:0006044">
    <property type="term" value="P:N-acetylglucosamine metabolic process"/>
    <property type="evidence" value="ECO:0007669"/>
    <property type="project" value="TreeGrafter"/>
</dbReference>
<evidence type="ECO:0000256" key="1">
    <source>
        <dbReference type="RuleBase" id="RU361155"/>
    </source>
</evidence>
<comment type="similarity">
    <text evidence="1">Belongs to the sulfotransferase 1 family.</text>
</comment>
<dbReference type="Gene3D" id="3.40.50.300">
    <property type="entry name" value="P-loop containing nucleotide triphosphate hydrolases"/>
    <property type="match status" value="1"/>
</dbReference>
<dbReference type="EC" id="2.8.2.-" evidence="1"/>
<sequence>MSDDKSAEKIAHVALQEFSFALLKQNMLMLESFPPFLQDKQVHILILSSWRSGSSFLGQIFNHHPDVFYVYEPARMVWVKYPNEKASLLHYPVRDLLRSLYNCDMSPLHDYLPRNGRYISDLPFWSESWALCSQPACKAFSKDTDYDRPSCFQRCGYVPLEKMTQACKIHKHVVLKTVRVLDLRVLLPLLRDDNLDLRIVHLVRDPRAVAYSRQNFDLLRDEDLIVARDTVHWENKVTIPNITNVMANICRAQVAINEFSQKADLSLAGSYMLVRHEDLARKPLSTVQKIYKFAGLSFTERHQNWLYNITHQTKPQKDRFMFFAADSKKIIQKWRGGLQHKNVLEIQEQCKKAMGIFGYLPVNTLKEQRNLNFNVMTE</sequence>
<name>A0AAV2ZPW9_PYXAD</name>
<comment type="caution">
    <text evidence="3">The sequence shown here is derived from an EMBL/GenBank/DDBJ whole genome shotgun (WGS) entry which is preliminary data.</text>
</comment>
<dbReference type="InterPro" id="IPR051135">
    <property type="entry name" value="Gal/GlcNAc/GalNAc_ST"/>
</dbReference>
<dbReference type="EMBL" id="DYDO01000007">
    <property type="protein sequence ID" value="DBA20399.1"/>
    <property type="molecule type" value="Genomic_DNA"/>
</dbReference>
<evidence type="ECO:0000259" key="2">
    <source>
        <dbReference type="Pfam" id="PF00685"/>
    </source>
</evidence>
<dbReference type="PANTHER" id="PTHR10704:SF4">
    <property type="entry name" value="CARBOHYDRATE SULFOTRANSFERASE 6"/>
    <property type="match status" value="1"/>
</dbReference>
<feature type="domain" description="Sulfotransferase" evidence="2">
    <location>
        <begin position="43"/>
        <end position="357"/>
    </location>
</feature>
<proteinExistence type="inferred from homology"/>
<dbReference type="PANTHER" id="PTHR10704">
    <property type="entry name" value="CARBOHYDRATE SULFOTRANSFERASE"/>
    <property type="match status" value="1"/>
</dbReference>
<protein>
    <recommendedName>
        <fullName evidence="1">Sulfotransferase</fullName>
        <ecNumber evidence="1">2.8.2.-</ecNumber>
    </recommendedName>
</protein>
<dbReference type="InterPro" id="IPR000863">
    <property type="entry name" value="Sulfotransferase_dom"/>
</dbReference>
<dbReference type="Pfam" id="PF00685">
    <property type="entry name" value="Sulfotransfer_1"/>
    <property type="match status" value="1"/>
</dbReference>
<dbReference type="AlphaFoldDB" id="A0AAV2ZPW9"/>
<dbReference type="GO" id="GO:0001517">
    <property type="term" value="F:N-acetylglucosamine 6-O-sulfotransferase activity"/>
    <property type="evidence" value="ECO:0007669"/>
    <property type="project" value="TreeGrafter"/>
</dbReference>
<keyword evidence="4" id="KW-1185">Reference proteome</keyword>
<organism evidence="3 4">
    <name type="scientific">Pyxicephalus adspersus</name>
    <name type="common">African bullfrog</name>
    <dbReference type="NCBI Taxonomy" id="30357"/>
    <lineage>
        <taxon>Eukaryota</taxon>
        <taxon>Metazoa</taxon>
        <taxon>Chordata</taxon>
        <taxon>Craniata</taxon>
        <taxon>Vertebrata</taxon>
        <taxon>Euteleostomi</taxon>
        <taxon>Amphibia</taxon>
        <taxon>Batrachia</taxon>
        <taxon>Anura</taxon>
        <taxon>Neobatrachia</taxon>
        <taxon>Ranoidea</taxon>
        <taxon>Pyxicephalidae</taxon>
        <taxon>Pyxicephalinae</taxon>
        <taxon>Pyxicephalus</taxon>
    </lineage>
</organism>
<evidence type="ECO:0000313" key="3">
    <source>
        <dbReference type="EMBL" id="DBA20399.1"/>
    </source>
</evidence>
<accession>A0AAV2ZPW9</accession>
<keyword evidence="1" id="KW-0808">Transferase</keyword>